<accession>A0ABP8F359</accession>
<evidence type="ECO:0000313" key="2">
    <source>
        <dbReference type="Proteomes" id="UP001501417"/>
    </source>
</evidence>
<reference evidence="2" key="1">
    <citation type="journal article" date="2019" name="Int. J. Syst. Evol. Microbiol.">
        <title>The Global Catalogue of Microorganisms (GCM) 10K type strain sequencing project: providing services to taxonomists for standard genome sequencing and annotation.</title>
        <authorList>
            <consortium name="The Broad Institute Genomics Platform"/>
            <consortium name="The Broad Institute Genome Sequencing Center for Infectious Disease"/>
            <person name="Wu L."/>
            <person name="Ma J."/>
        </authorList>
    </citation>
    <scope>NUCLEOTIDE SEQUENCE [LARGE SCALE GENOMIC DNA]</scope>
    <source>
        <strain evidence="2">JCM 17782</strain>
    </source>
</reference>
<organism evidence="1 2">
    <name type="scientific">Mycobacterium paraffinicum</name>
    <dbReference type="NCBI Taxonomy" id="53378"/>
    <lineage>
        <taxon>Bacteria</taxon>
        <taxon>Bacillati</taxon>
        <taxon>Actinomycetota</taxon>
        <taxon>Actinomycetes</taxon>
        <taxon>Mycobacteriales</taxon>
        <taxon>Mycobacteriaceae</taxon>
        <taxon>Mycobacterium</taxon>
    </lineage>
</organism>
<dbReference type="RefSeq" id="WP_023870360.1">
    <property type="nucleotide sequence ID" value="NZ_BAABGF010000048.1"/>
</dbReference>
<gene>
    <name evidence="1" type="ORF">GCM10023161_42650</name>
</gene>
<comment type="caution">
    <text evidence="1">The sequence shown here is derived from an EMBL/GenBank/DDBJ whole genome shotgun (WGS) entry which is preliminary data.</text>
</comment>
<sequence>MNAEQLRDQLVEVLAGTSEPMSTTQARIAVAEACRRHGQPVVAEEVYRALVVLARRGVVRRVADRPGHSAHWELTRPHVPRPARGAFQLSRRTE</sequence>
<dbReference type="EMBL" id="BAABGF010000048">
    <property type="protein sequence ID" value="GAA4293872.1"/>
    <property type="molecule type" value="Genomic_DNA"/>
</dbReference>
<protein>
    <recommendedName>
        <fullName evidence="3">Fur family transcriptional regulator</fullName>
    </recommendedName>
</protein>
<proteinExistence type="predicted"/>
<keyword evidence="2" id="KW-1185">Reference proteome</keyword>
<evidence type="ECO:0000313" key="1">
    <source>
        <dbReference type="EMBL" id="GAA4293872.1"/>
    </source>
</evidence>
<evidence type="ECO:0008006" key="3">
    <source>
        <dbReference type="Google" id="ProtNLM"/>
    </source>
</evidence>
<dbReference type="Proteomes" id="UP001501417">
    <property type="component" value="Unassembled WGS sequence"/>
</dbReference>
<name>A0ABP8F359_9MYCO</name>